<comment type="caution">
    <text evidence="1">The sequence shown here is derived from an EMBL/GenBank/DDBJ whole genome shotgun (WGS) entry which is preliminary data.</text>
</comment>
<evidence type="ECO:0000313" key="1">
    <source>
        <dbReference type="EMBL" id="KAK9240610.1"/>
    </source>
</evidence>
<reference evidence="2" key="1">
    <citation type="journal article" date="2024" name="Front. Bioeng. Biotechnol.">
        <title>Genome-scale model development and genomic sequencing of the oleaginous clade Lipomyces.</title>
        <authorList>
            <person name="Czajka J.J."/>
            <person name="Han Y."/>
            <person name="Kim J."/>
            <person name="Mondo S.J."/>
            <person name="Hofstad B.A."/>
            <person name="Robles A."/>
            <person name="Haridas S."/>
            <person name="Riley R."/>
            <person name="LaButti K."/>
            <person name="Pangilinan J."/>
            <person name="Andreopoulos W."/>
            <person name="Lipzen A."/>
            <person name="Yan J."/>
            <person name="Wang M."/>
            <person name="Ng V."/>
            <person name="Grigoriev I.V."/>
            <person name="Spatafora J.W."/>
            <person name="Magnuson J.K."/>
            <person name="Baker S.E."/>
            <person name="Pomraning K.R."/>
        </authorList>
    </citation>
    <scope>NUCLEOTIDE SEQUENCE [LARGE SCALE GENOMIC DNA]</scope>
    <source>
        <strain evidence="2">CBS 7786</strain>
    </source>
</reference>
<protein>
    <submittedName>
        <fullName evidence="1">Uncharacterized protein</fullName>
    </submittedName>
</protein>
<keyword evidence="2" id="KW-1185">Reference proteome</keyword>
<name>A0ACC3TAD7_LIPKO</name>
<proteinExistence type="predicted"/>
<dbReference type="EMBL" id="MU971338">
    <property type="protein sequence ID" value="KAK9240610.1"/>
    <property type="molecule type" value="Genomic_DNA"/>
</dbReference>
<gene>
    <name evidence="1" type="ORF">V1525DRAFT_175658</name>
</gene>
<sequence length="644" mass="67599">MDESLQAECDAILSDPSALEEEQIDQISAIIQRFYAAKGRVLASSDLDALVLNVLWRHRDGGGSSTSMKSSGNSVDSSLKPLESSKKSIFSSIVRNGSPTLHKKKVVRGKFAVPMPMSRPASLYANPNNSGASVGSGYHGEFGSIPSTRSGSPDSVYNSNATGVIGTMAPISTYHQHTPTTANTIPSSESVAGFEGPDFAANMGSPDFAAEFRNYSPFQIEPGFYDDDDDKYRPLTIQQQQQQQQQDTDVSVSLQQTHAFEYGDGLQVEPTFDFSPYSYDGDTTQTHATSFARTGESTPSSSSPATSASSFSNIATAAAAVASASTVTTQTPTASTTPTLSSATPTSTLPLVDSMSSPFDHIRAALALPAASNLTDTEITAALERNGYDILVTLTSLFDKLTGRAPQQPQQPVKVQTIGPAYSVQATNGGPAANKEHNKVPTVCRYFLTTGQCLRPDCRFTHDLSATVCRYWLQNSCLAGSTCVFLHSIPPEILTRLKESNKGRGAAAILPGMAGVNSTPTAGTPKKSITLKDESEFPSLRLSSSSASDVLQSKKTVTVGRKGIMNGSTSTGGGSGSSTPGRAGSATGLSIKSMEEFPSLGSTTPQQQTPAKSRATRTKTKVRVASTGSPVVASKSGAGRWGAG</sequence>
<organism evidence="1 2">
    <name type="scientific">Lipomyces kononenkoae</name>
    <name type="common">Yeast</name>
    <dbReference type="NCBI Taxonomy" id="34357"/>
    <lineage>
        <taxon>Eukaryota</taxon>
        <taxon>Fungi</taxon>
        <taxon>Dikarya</taxon>
        <taxon>Ascomycota</taxon>
        <taxon>Saccharomycotina</taxon>
        <taxon>Lipomycetes</taxon>
        <taxon>Lipomycetales</taxon>
        <taxon>Lipomycetaceae</taxon>
        <taxon>Lipomyces</taxon>
    </lineage>
</organism>
<evidence type="ECO:0000313" key="2">
    <source>
        <dbReference type="Proteomes" id="UP001433508"/>
    </source>
</evidence>
<accession>A0ACC3TAD7</accession>
<dbReference type="Proteomes" id="UP001433508">
    <property type="component" value="Unassembled WGS sequence"/>
</dbReference>